<keyword evidence="2" id="KW-1185">Reference proteome</keyword>
<dbReference type="EMBL" id="FNCH01000025">
    <property type="protein sequence ID" value="SDH45798.1"/>
    <property type="molecule type" value="Genomic_DNA"/>
</dbReference>
<evidence type="ECO:0000313" key="1">
    <source>
        <dbReference type="EMBL" id="SDH45798.1"/>
    </source>
</evidence>
<dbReference type="InterPro" id="IPR018534">
    <property type="entry name" value="Tet_reg_excision_RteC"/>
</dbReference>
<dbReference type="Pfam" id="PF09357">
    <property type="entry name" value="RteC"/>
    <property type="match status" value="1"/>
</dbReference>
<dbReference type="STRING" id="405671.SAMN05421827_12526"/>
<gene>
    <name evidence="1" type="ORF">SAMN05421827_12526</name>
</gene>
<name>A0A1G8CJY3_9SPHI</name>
<evidence type="ECO:0000313" key="2">
    <source>
        <dbReference type="Proteomes" id="UP000199643"/>
    </source>
</evidence>
<reference evidence="2" key="1">
    <citation type="submission" date="2016-10" db="EMBL/GenBank/DDBJ databases">
        <authorList>
            <person name="Varghese N."/>
            <person name="Submissions S."/>
        </authorList>
    </citation>
    <scope>NUCLEOTIDE SEQUENCE [LARGE SCALE GENOMIC DNA]</scope>
    <source>
        <strain evidence="2">DSM 17933</strain>
    </source>
</reference>
<sequence>MPEQIKGIGNPKQLDHWFQDIQTYHQFIIGQQSGQQAGKLVLLFKSLQFRCLLSKKTYAELVSSFLAQERLRNEILALLHALSGRGALSSTVVDPLGGLQREFKWTGEDIHLIELVNGIHLTGQVNSGSIGIVELFKVVGTFFGVNHRVSKRGFDDLKARKTISRTAFLDIMRLAVLKKMDDDDAFDPGKAARRNGF</sequence>
<accession>A0A1G8CJY3</accession>
<protein>
    <submittedName>
        <fullName evidence="1">RteC protein</fullName>
    </submittedName>
</protein>
<dbReference type="RefSeq" id="WP_167354801.1">
    <property type="nucleotide sequence ID" value="NZ_FNCH01000025.1"/>
</dbReference>
<organism evidence="1 2">
    <name type="scientific">Pedobacter terrae</name>
    <dbReference type="NCBI Taxonomy" id="405671"/>
    <lineage>
        <taxon>Bacteria</taxon>
        <taxon>Pseudomonadati</taxon>
        <taxon>Bacteroidota</taxon>
        <taxon>Sphingobacteriia</taxon>
        <taxon>Sphingobacteriales</taxon>
        <taxon>Sphingobacteriaceae</taxon>
        <taxon>Pedobacter</taxon>
    </lineage>
</organism>
<dbReference type="Proteomes" id="UP000199643">
    <property type="component" value="Unassembled WGS sequence"/>
</dbReference>
<proteinExistence type="predicted"/>
<dbReference type="AlphaFoldDB" id="A0A1G8CJY3"/>